<dbReference type="RefSeq" id="WP_055207364.1">
    <property type="nucleotide sequence ID" value="NZ_CZBO01000002.1"/>
</dbReference>
<dbReference type="EMBL" id="CZBO01000002">
    <property type="protein sequence ID" value="CUP97510.1"/>
    <property type="molecule type" value="Genomic_DNA"/>
</dbReference>
<name>A0A174SQV1_9CLOT</name>
<evidence type="ECO:0000313" key="2">
    <source>
        <dbReference type="EMBL" id="CUP97510.1"/>
    </source>
</evidence>
<keyword evidence="2" id="KW-0808">Transferase</keyword>
<feature type="domain" description="Polysaccharide pyruvyl transferase" evidence="1">
    <location>
        <begin position="14"/>
        <end position="297"/>
    </location>
</feature>
<reference evidence="2 3" key="1">
    <citation type="submission" date="2015-09" db="EMBL/GenBank/DDBJ databases">
        <authorList>
            <consortium name="Pathogen Informatics"/>
        </authorList>
    </citation>
    <scope>NUCLEOTIDE SEQUENCE [LARGE SCALE GENOMIC DNA]</scope>
    <source>
        <strain evidence="2 3">2789STDY5834956</strain>
    </source>
</reference>
<dbReference type="GO" id="GO:0016740">
    <property type="term" value="F:transferase activity"/>
    <property type="evidence" value="ECO:0007669"/>
    <property type="project" value="UniProtKB-KW"/>
</dbReference>
<evidence type="ECO:0000313" key="3">
    <source>
        <dbReference type="Proteomes" id="UP000095563"/>
    </source>
</evidence>
<evidence type="ECO:0000259" key="1">
    <source>
        <dbReference type="Pfam" id="PF04230"/>
    </source>
</evidence>
<gene>
    <name evidence="2" type="ORF">ERS852568_01394</name>
</gene>
<dbReference type="AlphaFoldDB" id="A0A174SQV1"/>
<dbReference type="Pfam" id="PF04230">
    <property type="entry name" value="PS_pyruv_trans"/>
    <property type="match status" value="1"/>
</dbReference>
<dbReference type="InterPro" id="IPR007345">
    <property type="entry name" value="Polysacch_pyruvyl_Trfase"/>
</dbReference>
<organism evidence="2 3">
    <name type="scientific">Clostridium baratii</name>
    <dbReference type="NCBI Taxonomy" id="1561"/>
    <lineage>
        <taxon>Bacteria</taxon>
        <taxon>Bacillati</taxon>
        <taxon>Bacillota</taxon>
        <taxon>Clostridia</taxon>
        <taxon>Eubacteriales</taxon>
        <taxon>Clostridiaceae</taxon>
        <taxon>Clostridium</taxon>
    </lineage>
</organism>
<protein>
    <submittedName>
        <fullName evidence="2">Polysaccharide pyruvyl transferase</fullName>
    </submittedName>
</protein>
<proteinExistence type="predicted"/>
<dbReference type="Proteomes" id="UP000095563">
    <property type="component" value="Unassembled WGS sequence"/>
</dbReference>
<accession>A0A174SQV1</accession>
<sequence>MKKIGVLTFHKTTNYGAIYQTYALQKYLNENCICEVIDYNNKTLVERYELNPFKAKTIKQFLKRIIYYRDNKKLVEEFKRFTKRYIKLSTERYNEQNIAEADKVYDLFIAGSDQIWNLELSGYDLNYFSMFSKTKNKRNSYAASLGTSSLSKDKVNIIKEVIPEQNFISIRESQGVDILKTLEMNYLKINQNIDPVFLLSKKEWEKLIFNSKKNERYIMVYEVAYTDHLRDFAEKKAKECNLKLYFFSASNKKMKNAKNISDASPEKFLEYIHDADYVITSSFHGVALSIIFEKNFYYDIPNEKNSFSSRITSLVSLLGLEDRSIQVNINKKINYESVNRIVEKEKEKSKKYLNKIIEIDCE</sequence>